<evidence type="ECO:0000313" key="2">
    <source>
        <dbReference type="Proteomes" id="UP000019253"/>
    </source>
</evidence>
<sequence length="191" mass="21938">MSIIKKHKLQFDKSYKYTEDLYFNICYLRHVNTVTIIPDVLYGYCLENTMSESRSGDASWWHNLNKAHHYLEQLIVEKSDKQLASLKEYRMFHENIAIQYLNLLLFSTPRDRIKEVIKKKPACLPIRNPQNKHILYTLSACAIKALPLSLSSESIYSLSKIAKRKVKLSKGDQSKAGSADVTSSKGVSSYC</sequence>
<dbReference type="PATRIC" id="fig|1265819.5.peg.1486"/>
<organism evidence="1 2">
    <name type="scientific">Listeria grandensis FSL F6-0971</name>
    <dbReference type="NCBI Taxonomy" id="1265819"/>
    <lineage>
        <taxon>Bacteria</taxon>
        <taxon>Bacillati</taxon>
        <taxon>Bacillota</taxon>
        <taxon>Bacilli</taxon>
        <taxon>Bacillales</taxon>
        <taxon>Listeriaceae</taxon>
        <taxon>Listeria</taxon>
    </lineage>
</organism>
<dbReference type="STRING" id="1265819.PGRAN_07431"/>
<evidence type="ECO:0000313" key="1">
    <source>
        <dbReference type="EMBL" id="EUJ23716.1"/>
    </source>
</evidence>
<gene>
    <name evidence="1" type="ORF">PGRAN_07431</name>
</gene>
<name>W7BKH8_9LIST</name>
<keyword evidence="2" id="KW-1185">Reference proteome</keyword>
<accession>W7BKH8</accession>
<dbReference type="EMBL" id="AODD01000008">
    <property type="protein sequence ID" value="EUJ23716.1"/>
    <property type="molecule type" value="Genomic_DNA"/>
</dbReference>
<proteinExistence type="predicted"/>
<dbReference type="Proteomes" id="UP000019253">
    <property type="component" value="Unassembled WGS sequence"/>
</dbReference>
<reference evidence="1 2" key="1">
    <citation type="journal article" date="2014" name="Int. J. Syst. Evol. Microbiol.">
        <title>Listeria floridensis sp. nov., Listeria aquatica sp. nov., Listeria cornellensis sp. nov., Listeria riparia sp. nov. and Listeria grandensis sp. nov., from agricultural and natural environments.</title>
        <authorList>
            <person name="den Bakker H.C."/>
            <person name="Warchocki S."/>
            <person name="Wright E.M."/>
            <person name="Allred A.F."/>
            <person name="Ahlstrom C."/>
            <person name="Manuel C.S."/>
            <person name="Stasiewicz M.J."/>
            <person name="Burrell A."/>
            <person name="Roof S."/>
            <person name="Strawn L."/>
            <person name="Fortes E.D."/>
            <person name="Nightingale K.K."/>
            <person name="Kephart D."/>
            <person name="Wiedmann M."/>
        </authorList>
    </citation>
    <scope>NUCLEOTIDE SEQUENCE [LARGE SCALE GENOMIC DNA]</scope>
    <source>
        <strain evidence="2">FSL F6-971</strain>
    </source>
</reference>
<dbReference type="AlphaFoldDB" id="W7BKH8"/>
<protein>
    <submittedName>
        <fullName evidence="1">Uncharacterized protein</fullName>
    </submittedName>
</protein>
<comment type="caution">
    <text evidence="1">The sequence shown here is derived from an EMBL/GenBank/DDBJ whole genome shotgun (WGS) entry which is preliminary data.</text>
</comment>